<dbReference type="AlphaFoldDB" id="A0A2X2VDG3"/>
<accession>A0A2X2VDG3</accession>
<dbReference type="EMBL" id="UAVY01000001">
    <property type="protein sequence ID" value="SQB21745.1"/>
    <property type="molecule type" value="Genomic_DNA"/>
</dbReference>
<dbReference type="Gene3D" id="2.160.20.20">
    <property type="match status" value="1"/>
</dbReference>
<sequence>MDVTLNNGSKWVGAAMSVHQVDSDGDGVYDSFAAGTDATATLIDIAANSLWPSSTYGIDNNDTAYGEDGHVVGNEVYQSGLFNVTLNGGSQWDTTKTSLIDTLSINSGSVVNVADSDLVSDSISLTGGAALNINEDGHVATDELTINNSTVTIADDVSAGWGVYDAALYANTINVTNNGVLDVGNSTAYALQADTLNLTSYTDANGNVNAGVFNVHSNSFVLDADLTNDRTNDITKSNYGYGVIAMNSDGHLTINGNGDAWTGDQSEVDNAGDNVAAATGNYKVRIDNATGEGSVADYKGKELIYVNDKNSKATFSAANKADLGAYTYQAQQEGNTVVMQQMELTDYANMALSIPSANTNIWNLEQDTVGTRLTNSRHGLADNGGAWVSYFGGSFDGDNGTINYDQDGERHHGRC</sequence>
<organism evidence="2 3">
    <name type="scientific">Citrobacter koseri</name>
    <name type="common">Citrobacter diversus</name>
    <dbReference type="NCBI Taxonomy" id="545"/>
    <lineage>
        <taxon>Bacteria</taxon>
        <taxon>Pseudomonadati</taxon>
        <taxon>Pseudomonadota</taxon>
        <taxon>Gammaproteobacteria</taxon>
        <taxon>Enterobacterales</taxon>
        <taxon>Enterobacteriaceae</taxon>
        <taxon>Citrobacter</taxon>
    </lineage>
</organism>
<evidence type="ECO:0000259" key="1">
    <source>
        <dbReference type="Pfam" id="PF03212"/>
    </source>
</evidence>
<dbReference type="InterPro" id="IPR004899">
    <property type="entry name" value="Pertactin_central"/>
</dbReference>
<dbReference type="SUPFAM" id="SSF51126">
    <property type="entry name" value="Pectin lyase-like"/>
    <property type="match status" value="1"/>
</dbReference>
<dbReference type="InterPro" id="IPR011050">
    <property type="entry name" value="Pectin_lyase_fold/virulence"/>
</dbReference>
<name>A0A2X2VDG3_CITKO</name>
<dbReference type="Pfam" id="PF03212">
    <property type="entry name" value="Pertactin"/>
    <property type="match status" value="1"/>
</dbReference>
<proteinExistence type="predicted"/>
<dbReference type="Proteomes" id="UP000251584">
    <property type="component" value="Unassembled WGS sequence"/>
</dbReference>
<evidence type="ECO:0000313" key="2">
    <source>
        <dbReference type="EMBL" id="SQB21745.1"/>
    </source>
</evidence>
<dbReference type="InterPro" id="IPR012332">
    <property type="entry name" value="Autotransporter_pectin_lyase_C"/>
</dbReference>
<evidence type="ECO:0000313" key="3">
    <source>
        <dbReference type="Proteomes" id="UP000251584"/>
    </source>
</evidence>
<gene>
    <name evidence="2" type="ORF">NCTC10786_00967</name>
</gene>
<feature type="domain" description="Pertactin central region" evidence="1">
    <location>
        <begin position="250"/>
        <end position="337"/>
    </location>
</feature>
<reference evidence="2 3" key="1">
    <citation type="submission" date="2018-06" db="EMBL/GenBank/DDBJ databases">
        <authorList>
            <consortium name="Pathogen Informatics"/>
            <person name="Doyle S."/>
        </authorList>
    </citation>
    <scope>NUCLEOTIDE SEQUENCE [LARGE SCALE GENOMIC DNA]</scope>
    <source>
        <strain evidence="2 3">NCTC10786</strain>
    </source>
</reference>
<protein>
    <submittedName>
        <fullName evidence="2">Outer membrane autotransporter</fullName>
    </submittedName>
</protein>